<dbReference type="EMBL" id="JAPXFL010000003">
    <property type="protein sequence ID" value="KAK9508683.1"/>
    <property type="molecule type" value="Genomic_DNA"/>
</dbReference>
<comment type="caution">
    <text evidence="4">The sequence shown here is derived from an EMBL/GenBank/DDBJ whole genome shotgun (WGS) entry which is preliminary data.</text>
</comment>
<dbReference type="Proteomes" id="UP001461498">
    <property type="component" value="Unassembled WGS sequence"/>
</dbReference>
<feature type="chain" id="PRO_5044717671" evidence="3">
    <location>
        <begin position="20"/>
        <end position="493"/>
    </location>
</feature>
<sequence>MYFKSFTWITVALICIVEGYEVTIEQDGPVVLGAVISFKAQLYEGSQKVSGKYTFFWQDNAIPRHEYKVEELTGTSVWNITYDRDGYAPGTYEVEVKVQSRFIFPFFIASKRIIINITAMLNGQIDLIQNNVIQGGEFISVKEDVTHTVTLLPPDAELVSRNGSSVTSYWFLGCSYLGPTSGLSFTYNYSTNDVDRKLKMKVFVVVTPPGIPENNTIANDDSLITSSTSTTIAHPFSQQLISDCDDGSIPFMPIEHTKYYGFFSKTVVPTEPVHIEEVKGTNWLKNGQVLNITLVCSGSSPFYHCIRFIPGVYNSTENETCTYSRQTQSCNITVVHLFPQNTVHTVLFILGNQVSSVVKPVAVTTYNEKKHAQLSVIIVPISCSAAAVVLIVFGFAYYIQSRNRYTIEVADFDFSQSNDTEYKTFRERLREAVSSAFTRVHEDYSEEGGSSCGGGVGGSGSGSGPSNVWSPNRKNRPRDGLLFENSDSETVDN</sequence>
<dbReference type="PANTHER" id="PTHR11861:SF8">
    <property type="entry name" value="PKD DOMAIN-CONTAINING PROTEIN"/>
    <property type="match status" value="1"/>
</dbReference>
<protein>
    <submittedName>
        <fullName evidence="4">Uncharacterized protein</fullName>
    </submittedName>
</protein>
<dbReference type="InterPro" id="IPR045219">
    <property type="entry name" value="PKAT"/>
</dbReference>
<evidence type="ECO:0000256" key="2">
    <source>
        <dbReference type="SAM" id="Phobius"/>
    </source>
</evidence>
<evidence type="ECO:0000313" key="4">
    <source>
        <dbReference type="EMBL" id="KAK9508682.1"/>
    </source>
</evidence>
<keyword evidence="3" id="KW-0732">Signal</keyword>
<evidence type="ECO:0000313" key="5">
    <source>
        <dbReference type="Proteomes" id="UP001461498"/>
    </source>
</evidence>
<keyword evidence="5" id="KW-1185">Reference proteome</keyword>
<accession>A0AAW1DE29</accession>
<dbReference type="PANTHER" id="PTHR11861">
    <property type="entry name" value="MELANOCYTE PROTEIN PMEL 17-RELATED"/>
    <property type="match status" value="1"/>
</dbReference>
<keyword evidence="2" id="KW-1133">Transmembrane helix</keyword>
<feature type="transmembrane region" description="Helical" evidence="2">
    <location>
        <begin position="374"/>
        <end position="399"/>
    </location>
</feature>
<gene>
    <name evidence="4" type="ORF">O3M35_006181</name>
</gene>
<dbReference type="EMBL" id="JAPXFL010000003">
    <property type="protein sequence ID" value="KAK9508682.1"/>
    <property type="molecule type" value="Genomic_DNA"/>
</dbReference>
<feature type="signal peptide" evidence="3">
    <location>
        <begin position="1"/>
        <end position="19"/>
    </location>
</feature>
<evidence type="ECO:0000256" key="3">
    <source>
        <dbReference type="SAM" id="SignalP"/>
    </source>
</evidence>
<dbReference type="AlphaFoldDB" id="A0AAW1DE29"/>
<organism evidence="4 5">
    <name type="scientific">Rhynocoris fuscipes</name>
    <dbReference type="NCBI Taxonomy" id="488301"/>
    <lineage>
        <taxon>Eukaryota</taxon>
        <taxon>Metazoa</taxon>
        <taxon>Ecdysozoa</taxon>
        <taxon>Arthropoda</taxon>
        <taxon>Hexapoda</taxon>
        <taxon>Insecta</taxon>
        <taxon>Pterygota</taxon>
        <taxon>Neoptera</taxon>
        <taxon>Paraneoptera</taxon>
        <taxon>Hemiptera</taxon>
        <taxon>Heteroptera</taxon>
        <taxon>Panheteroptera</taxon>
        <taxon>Cimicomorpha</taxon>
        <taxon>Reduviidae</taxon>
        <taxon>Harpactorinae</taxon>
        <taxon>Harpactorini</taxon>
        <taxon>Rhynocoris</taxon>
    </lineage>
</organism>
<keyword evidence="2" id="KW-0812">Transmembrane</keyword>
<name>A0AAW1DE29_9HEMI</name>
<dbReference type="GO" id="GO:0005886">
    <property type="term" value="C:plasma membrane"/>
    <property type="evidence" value="ECO:0007669"/>
    <property type="project" value="TreeGrafter"/>
</dbReference>
<feature type="region of interest" description="Disordered" evidence="1">
    <location>
        <begin position="444"/>
        <end position="493"/>
    </location>
</feature>
<keyword evidence="2" id="KW-0472">Membrane</keyword>
<feature type="compositionally biased region" description="Gly residues" evidence="1">
    <location>
        <begin position="450"/>
        <end position="463"/>
    </location>
</feature>
<proteinExistence type="predicted"/>
<reference evidence="4 5" key="1">
    <citation type="submission" date="2022-12" db="EMBL/GenBank/DDBJ databases">
        <title>Chromosome-level genome assembly of true bugs.</title>
        <authorList>
            <person name="Ma L."/>
            <person name="Li H."/>
        </authorList>
    </citation>
    <scope>NUCLEOTIDE SEQUENCE [LARGE SCALE GENOMIC DNA]</scope>
    <source>
        <strain evidence="4">Lab_2022b</strain>
    </source>
</reference>
<evidence type="ECO:0000256" key="1">
    <source>
        <dbReference type="SAM" id="MobiDB-lite"/>
    </source>
</evidence>